<proteinExistence type="predicted"/>
<organism evidence="2 3">
    <name type="scientific">Actinotalea lenta</name>
    <dbReference type="NCBI Taxonomy" id="3064654"/>
    <lineage>
        <taxon>Bacteria</taxon>
        <taxon>Bacillati</taxon>
        <taxon>Actinomycetota</taxon>
        <taxon>Actinomycetes</taxon>
        <taxon>Micrococcales</taxon>
        <taxon>Cellulomonadaceae</taxon>
        <taxon>Actinotalea</taxon>
    </lineage>
</organism>
<dbReference type="EMBL" id="JAUQYP010000001">
    <property type="protein sequence ID" value="MDO8107086.1"/>
    <property type="molecule type" value="Genomic_DNA"/>
</dbReference>
<reference evidence="2 3" key="1">
    <citation type="submission" date="2023-07" db="EMBL/GenBank/DDBJ databases">
        <title>Description of novel actinomycetes strains, isolated from tidal flat sediment.</title>
        <authorList>
            <person name="Lu C."/>
        </authorList>
    </citation>
    <scope>NUCLEOTIDE SEQUENCE [LARGE SCALE GENOMIC DNA]</scope>
    <source>
        <strain evidence="2 3">SYSU T00b441</strain>
    </source>
</reference>
<sequence>MTHVILVPGFWLNGDSWATVTTALEAAGYHVEALTLPGKESRTADRSAVRLADHVAAVVERIDAAPERVVLVGHSGGGSIISGAADARPDKVERAIYVDTGPFGDGAVINDELPVESDDVPFPGWDAFEEPELVDMTPQVRQRFEEIAIPEPAGVARDPQHVSDDRRFAVPSTVIACSMTSVVLETLMADDHPYMRELAAMQDRSIVDLPTGHWPQLTKPAELAAEIVGIVEGRGAAGQVALG</sequence>
<dbReference type="Pfam" id="PF12697">
    <property type="entry name" value="Abhydrolase_6"/>
    <property type="match status" value="1"/>
</dbReference>
<gene>
    <name evidence="2" type="ORF">Q6348_07730</name>
</gene>
<dbReference type="SUPFAM" id="SSF53474">
    <property type="entry name" value="alpha/beta-Hydrolases"/>
    <property type="match status" value="1"/>
</dbReference>
<dbReference type="PANTHER" id="PTHR37017">
    <property type="entry name" value="AB HYDROLASE-1 DOMAIN-CONTAINING PROTEIN-RELATED"/>
    <property type="match status" value="1"/>
</dbReference>
<keyword evidence="2" id="KW-0378">Hydrolase</keyword>
<name>A0ABT9D884_9CELL</name>
<comment type="caution">
    <text evidence="2">The sequence shown here is derived from an EMBL/GenBank/DDBJ whole genome shotgun (WGS) entry which is preliminary data.</text>
</comment>
<keyword evidence="3" id="KW-1185">Reference proteome</keyword>
<evidence type="ECO:0000313" key="2">
    <source>
        <dbReference type="EMBL" id="MDO8107086.1"/>
    </source>
</evidence>
<dbReference type="InterPro" id="IPR000073">
    <property type="entry name" value="AB_hydrolase_1"/>
</dbReference>
<dbReference type="RefSeq" id="WP_304600722.1">
    <property type="nucleotide sequence ID" value="NZ_JAUQYO010000001.1"/>
</dbReference>
<dbReference type="InterPro" id="IPR029058">
    <property type="entry name" value="AB_hydrolase_fold"/>
</dbReference>
<protein>
    <submittedName>
        <fullName evidence="2">Alpha/beta hydrolase</fullName>
    </submittedName>
</protein>
<dbReference type="PANTHER" id="PTHR37017:SF11">
    <property type="entry name" value="ESTERASE_LIPASE_THIOESTERASE DOMAIN-CONTAINING PROTEIN"/>
    <property type="match status" value="1"/>
</dbReference>
<evidence type="ECO:0000259" key="1">
    <source>
        <dbReference type="Pfam" id="PF12697"/>
    </source>
</evidence>
<dbReference type="GO" id="GO:0016787">
    <property type="term" value="F:hydrolase activity"/>
    <property type="evidence" value="ECO:0007669"/>
    <property type="project" value="UniProtKB-KW"/>
</dbReference>
<feature type="domain" description="AB hydrolase-1" evidence="1">
    <location>
        <begin position="4"/>
        <end position="225"/>
    </location>
</feature>
<dbReference type="InterPro" id="IPR052897">
    <property type="entry name" value="Sec-Metab_Biosynth_Hydrolase"/>
</dbReference>
<evidence type="ECO:0000313" key="3">
    <source>
        <dbReference type="Proteomes" id="UP001232536"/>
    </source>
</evidence>
<dbReference type="Gene3D" id="3.40.50.1820">
    <property type="entry name" value="alpha/beta hydrolase"/>
    <property type="match status" value="1"/>
</dbReference>
<accession>A0ABT9D884</accession>
<dbReference type="Proteomes" id="UP001232536">
    <property type="component" value="Unassembled WGS sequence"/>
</dbReference>